<comment type="caution">
    <text evidence="1">The sequence shown here is derived from an EMBL/GenBank/DDBJ whole genome shotgun (WGS) entry which is preliminary data.</text>
</comment>
<protein>
    <recommendedName>
        <fullName evidence="3">Orc1-like AAA ATPase domain-containing protein</fullName>
    </recommendedName>
</protein>
<reference evidence="1 2" key="1">
    <citation type="submission" date="2024-02" db="EMBL/GenBank/DDBJ databases">
        <authorList>
            <person name="Chen Y."/>
            <person name="Shah S."/>
            <person name="Dougan E. K."/>
            <person name="Thang M."/>
            <person name="Chan C."/>
        </authorList>
    </citation>
    <scope>NUCLEOTIDE SEQUENCE [LARGE SCALE GENOMIC DNA]</scope>
</reference>
<evidence type="ECO:0008006" key="3">
    <source>
        <dbReference type="Google" id="ProtNLM"/>
    </source>
</evidence>
<evidence type="ECO:0000313" key="2">
    <source>
        <dbReference type="Proteomes" id="UP001642484"/>
    </source>
</evidence>
<proteinExistence type="predicted"/>
<gene>
    <name evidence="1" type="ORF">CCMP2556_LOCUS22370</name>
</gene>
<accession>A0ABP0LRN0</accession>
<evidence type="ECO:0000313" key="1">
    <source>
        <dbReference type="EMBL" id="CAK9041805.1"/>
    </source>
</evidence>
<sequence length="402" mass="44995">MESMHWARPTNDKCPLRWHGVVMACGTKHGQRQSKKDQVEVYRFNGQLLPRRDRERKGLTASLLSWEEWPTKEELISALDLQLENGGGLVLVHGGPGSGKTELAAHVRAWANEHDLTVLAGQNQSPTGTITVPRLCWQEVFGALLKEARADPFWNPKNESANDREILRRLLDVAGATKELLAWLPVLRLFFPGLYFGPNVVNAMVERDGLHATRPSRVVTLCKMLISAFARHSTTSNGTVVLLHLRRSTSFFGQSDDYDERIVDGIMELTELRGAKPLIFCLVAREAGLPSKAVQPRARQVSGEVRVNNLSLDLTEMYVQHMVQATEGVHPDLLQYIFESSGGNPYGTQLVLSELQQRGTVQVLEGRLEIDGTGRLRQEYPQVLIGMALATFEKLPHRQQDL</sequence>
<dbReference type="SUPFAM" id="SSF52540">
    <property type="entry name" value="P-loop containing nucleoside triphosphate hydrolases"/>
    <property type="match status" value="2"/>
</dbReference>
<dbReference type="EMBL" id="CAXAMN010013825">
    <property type="protein sequence ID" value="CAK9041805.1"/>
    <property type="molecule type" value="Genomic_DNA"/>
</dbReference>
<feature type="non-terminal residue" evidence="1">
    <location>
        <position position="402"/>
    </location>
</feature>
<organism evidence="1 2">
    <name type="scientific">Durusdinium trenchii</name>
    <dbReference type="NCBI Taxonomy" id="1381693"/>
    <lineage>
        <taxon>Eukaryota</taxon>
        <taxon>Sar</taxon>
        <taxon>Alveolata</taxon>
        <taxon>Dinophyceae</taxon>
        <taxon>Suessiales</taxon>
        <taxon>Symbiodiniaceae</taxon>
        <taxon>Durusdinium</taxon>
    </lineage>
</organism>
<dbReference type="Proteomes" id="UP001642484">
    <property type="component" value="Unassembled WGS sequence"/>
</dbReference>
<dbReference type="InterPro" id="IPR027417">
    <property type="entry name" value="P-loop_NTPase"/>
</dbReference>
<keyword evidence="2" id="KW-1185">Reference proteome</keyword>
<name>A0ABP0LRN0_9DINO</name>